<name>A0A1G7WSI3_9SPHI</name>
<accession>A0A1G7WSI3</accession>
<dbReference type="EMBL" id="FNCG01000004">
    <property type="protein sequence ID" value="SDG74874.1"/>
    <property type="molecule type" value="Genomic_DNA"/>
</dbReference>
<proteinExistence type="predicted"/>
<reference evidence="2" key="1">
    <citation type="submission" date="2016-10" db="EMBL/GenBank/DDBJ databases">
        <authorList>
            <person name="Varghese N."/>
            <person name="Submissions S."/>
        </authorList>
    </citation>
    <scope>NUCLEOTIDE SEQUENCE [LARGE SCALE GENOMIC DNA]</scope>
    <source>
        <strain evidence="2">Gh-67</strain>
    </source>
</reference>
<gene>
    <name evidence="1" type="ORF">SAMN05192573_104532</name>
</gene>
<dbReference type="AlphaFoldDB" id="A0A1G7WSI3"/>
<evidence type="ECO:0000313" key="1">
    <source>
        <dbReference type="EMBL" id="SDG74874.1"/>
    </source>
</evidence>
<dbReference type="Proteomes" id="UP000199705">
    <property type="component" value="Unassembled WGS sequence"/>
</dbReference>
<sequence length="51" mass="5630">MLLRAKTRVIEKAPGGALKIVKNKVTEYHLLTDTGTTILSQNMQKLFASTV</sequence>
<evidence type="ECO:0000313" key="2">
    <source>
        <dbReference type="Proteomes" id="UP000199705"/>
    </source>
</evidence>
<keyword evidence="2" id="KW-1185">Reference proteome</keyword>
<organism evidence="1 2">
    <name type="scientific">Mucilaginibacter gossypii</name>
    <dbReference type="NCBI Taxonomy" id="551996"/>
    <lineage>
        <taxon>Bacteria</taxon>
        <taxon>Pseudomonadati</taxon>
        <taxon>Bacteroidota</taxon>
        <taxon>Sphingobacteriia</taxon>
        <taxon>Sphingobacteriales</taxon>
        <taxon>Sphingobacteriaceae</taxon>
        <taxon>Mucilaginibacter</taxon>
    </lineage>
</organism>
<protein>
    <submittedName>
        <fullName evidence="1">Uncharacterized protein</fullName>
    </submittedName>
</protein>